<evidence type="ECO:0000313" key="2">
    <source>
        <dbReference type="EMBL" id="GLS63650.1"/>
    </source>
</evidence>
<evidence type="ECO:0000313" key="1">
    <source>
        <dbReference type="EMBL" id="GEP04825.1"/>
    </source>
</evidence>
<sequence length="75" mass="8286">MLFRIAYEAHLGNQEAVGVLDAIGILKLDDVPRRWEAAKFRHRYTGSAGGSPCSFQIALRLQVLGKHQFACAFAP</sequence>
<evidence type="ECO:0000313" key="4">
    <source>
        <dbReference type="Proteomes" id="UP001156856"/>
    </source>
</evidence>
<evidence type="ECO:0000313" key="3">
    <source>
        <dbReference type="Proteomes" id="UP000321960"/>
    </source>
</evidence>
<gene>
    <name evidence="2" type="ORF">GCM10007888_20310</name>
    <name evidence="1" type="ORF">MOX02_28630</name>
</gene>
<dbReference type="EMBL" id="BSPK01000025">
    <property type="protein sequence ID" value="GLS63650.1"/>
    <property type="molecule type" value="Genomic_DNA"/>
</dbReference>
<reference evidence="2" key="4">
    <citation type="submission" date="2023-01" db="EMBL/GenBank/DDBJ databases">
        <title>Draft genome sequence of Methylobacterium oxalidis strain NBRC 107715.</title>
        <authorList>
            <person name="Sun Q."/>
            <person name="Mori K."/>
        </authorList>
    </citation>
    <scope>NUCLEOTIDE SEQUENCE</scope>
    <source>
        <strain evidence="2">NBRC 107715</strain>
    </source>
</reference>
<organism evidence="1 3">
    <name type="scientific">Methylobacterium oxalidis</name>
    <dbReference type="NCBI Taxonomy" id="944322"/>
    <lineage>
        <taxon>Bacteria</taxon>
        <taxon>Pseudomonadati</taxon>
        <taxon>Pseudomonadota</taxon>
        <taxon>Alphaproteobacteria</taxon>
        <taxon>Hyphomicrobiales</taxon>
        <taxon>Methylobacteriaceae</taxon>
        <taxon>Methylobacterium</taxon>
    </lineage>
</organism>
<reference evidence="2" key="1">
    <citation type="journal article" date="2014" name="Int. J. Syst. Evol. Microbiol.">
        <title>Complete genome of a new Firmicutes species belonging to the dominant human colonic microbiota ('Ruminococcus bicirculans') reveals two chromosomes and a selective capacity to utilize plant glucans.</title>
        <authorList>
            <consortium name="NISC Comparative Sequencing Program"/>
            <person name="Wegmann U."/>
            <person name="Louis P."/>
            <person name="Goesmann A."/>
            <person name="Henrissat B."/>
            <person name="Duncan S.H."/>
            <person name="Flint H.J."/>
        </authorList>
    </citation>
    <scope>NUCLEOTIDE SEQUENCE</scope>
    <source>
        <strain evidence="2">NBRC 107715</strain>
    </source>
</reference>
<reference evidence="4" key="2">
    <citation type="journal article" date="2019" name="Int. J. Syst. Evol. Microbiol.">
        <title>The Global Catalogue of Microorganisms (GCM) 10K type strain sequencing project: providing services to taxonomists for standard genome sequencing and annotation.</title>
        <authorList>
            <consortium name="The Broad Institute Genomics Platform"/>
            <consortium name="The Broad Institute Genome Sequencing Center for Infectious Disease"/>
            <person name="Wu L."/>
            <person name="Ma J."/>
        </authorList>
    </citation>
    <scope>NUCLEOTIDE SEQUENCE [LARGE SCALE GENOMIC DNA]</scope>
    <source>
        <strain evidence="4">NBRC 107715</strain>
    </source>
</reference>
<accession>A0A512J4D6</accession>
<name>A0A512J4D6_9HYPH</name>
<keyword evidence="4" id="KW-1185">Reference proteome</keyword>
<dbReference type="AlphaFoldDB" id="A0A512J4D6"/>
<dbReference type="Proteomes" id="UP001156856">
    <property type="component" value="Unassembled WGS sequence"/>
</dbReference>
<reference evidence="1 3" key="3">
    <citation type="submission" date="2019-07" db="EMBL/GenBank/DDBJ databases">
        <title>Whole genome shotgun sequence of Methylobacterium oxalidis NBRC 107715.</title>
        <authorList>
            <person name="Hosoyama A."/>
            <person name="Uohara A."/>
            <person name="Ohji S."/>
            <person name="Ichikawa N."/>
        </authorList>
    </citation>
    <scope>NUCLEOTIDE SEQUENCE [LARGE SCALE GENOMIC DNA]</scope>
    <source>
        <strain evidence="1 3">NBRC 107715</strain>
    </source>
</reference>
<comment type="caution">
    <text evidence="1">The sequence shown here is derived from an EMBL/GenBank/DDBJ whole genome shotgun (WGS) entry which is preliminary data.</text>
</comment>
<proteinExistence type="predicted"/>
<dbReference type="Proteomes" id="UP000321960">
    <property type="component" value="Unassembled WGS sequence"/>
</dbReference>
<protein>
    <submittedName>
        <fullName evidence="1">Uncharacterized protein</fullName>
    </submittedName>
</protein>
<dbReference type="EMBL" id="BJZU01000052">
    <property type="protein sequence ID" value="GEP04825.1"/>
    <property type="molecule type" value="Genomic_DNA"/>
</dbReference>